<dbReference type="EMBL" id="CAJMWS010000318">
    <property type="protein sequence ID" value="CAE6416639.1"/>
    <property type="molecule type" value="Genomic_DNA"/>
</dbReference>
<organism evidence="3 4">
    <name type="scientific">Rhizoctonia solani</name>
    <dbReference type="NCBI Taxonomy" id="456999"/>
    <lineage>
        <taxon>Eukaryota</taxon>
        <taxon>Fungi</taxon>
        <taxon>Dikarya</taxon>
        <taxon>Basidiomycota</taxon>
        <taxon>Agaricomycotina</taxon>
        <taxon>Agaricomycetes</taxon>
        <taxon>Cantharellales</taxon>
        <taxon>Ceratobasidiaceae</taxon>
        <taxon>Rhizoctonia</taxon>
    </lineage>
</organism>
<evidence type="ECO:0000256" key="1">
    <source>
        <dbReference type="SAM" id="MobiDB-lite"/>
    </source>
</evidence>
<protein>
    <submittedName>
        <fullName evidence="3">Uncharacterized protein</fullName>
    </submittedName>
</protein>
<reference evidence="3" key="1">
    <citation type="submission" date="2021-01" db="EMBL/GenBank/DDBJ databases">
        <authorList>
            <person name="Kaushik A."/>
        </authorList>
    </citation>
    <scope>NUCLEOTIDE SEQUENCE</scope>
    <source>
        <strain evidence="3">AG1-1C</strain>
    </source>
</reference>
<feature type="compositionally biased region" description="Polar residues" evidence="1">
    <location>
        <begin position="42"/>
        <end position="57"/>
    </location>
</feature>
<gene>
    <name evidence="3" type="ORF">RDB_LOCUS78387</name>
</gene>
<evidence type="ECO:0000313" key="3">
    <source>
        <dbReference type="EMBL" id="CAE6416639.1"/>
    </source>
</evidence>
<name>A0A8H2X5I5_9AGAM</name>
<proteinExistence type="predicted"/>
<keyword evidence="2" id="KW-1133">Transmembrane helix</keyword>
<dbReference type="AlphaFoldDB" id="A0A8H2X5I5"/>
<sequence length="173" mass="19652">MSNPQHMHSVSEGGKPRHDTGSTDAGSDSDTITVKEIHPSGLNRNVAANSNQPNRPNSHIRSHRGVDSASQRKLEVRGATNVHLVHVGRNIEREREREGVKAFEDFDREADDMDAALRLLGSTIQLFGSIVGVFHAIYQLRKSLLRLKFRFRENAVYLYEDYVEPNEKRHVRQ</sequence>
<feature type="compositionally biased region" description="Low complexity" evidence="1">
    <location>
        <begin position="22"/>
        <end position="32"/>
    </location>
</feature>
<evidence type="ECO:0000256" key="2">
    <source>
        <dbReference type="SAM" id="Phobius"/>
    </source>
</evidence>
<dbReference type="Proteomes" id="UP000663846">
    <property type="component" value="Unassembled WGS sequence"/>
</dbReference>
<keyword evidence="2" id="KW-0812">Transmembrane</keyword>
<feature type="region of interest" description="Disordered" evidence="1">
    <location>
        <begin position="1"/>
        <end position="73"/>
    </location>
</feature>
<feature type="transmembrane region" description="Helical" evidence="2">
    <location>
        <begin position="115"/>
        <end position="138"/>
    </location>
</feature>
<dbReference type="OrthoDB" id="187139at2759"/>
<comment type="caution">
    <text evidence="3">The sequence shown here is derived from an EMBL/GenBank/DDBJ whole genome shotgun (WGS) entry which is preliminary data.</text>
</comment>
<accession>A0A8H2X5I5</accession>
<keyword evidence="2" id="KW-0472">Membrane</keyword>
<feature type="compositionally biased region" description="Basic and acidic residues" evidence="1">
    <location>
        <begin position="64"/>
        <end position="73"/>
    </location>
</feature>
<evidence type="ECO:0000313" key="4">
    <source>
        <dbReference type="Proteomes" id="UP000663846"/>
    </source>
</evidence>